<comment type="caution">
    <text evidence="1">The sequence shown here is derived from an EMBL/GenBank/DDBJ whole genome shotgun (WGS) entry which is preliminary data.</text>
</comment>
<dbReference type="Proteomes" id="UP000054632">
    <property type="component" value="Unassembled WGS sequence"/>
</dbReference>
<proteinExistence type="predicted"/>
<dbReference type="AlphaFoldDB" id="A0A0V1DQ81"/>
<dbReference type="EMBL" id="JYDR01001323">
    <property type="protein sequence ID" value="KRY63314.1"/>
    <property type="molecule type" value="Genomic_DNA"/>
</dbReference>
<name>A0A0V1DQ81_TRIPS</name>
<sequence>MKFGVCLPLYFFLLVWMVVVRCQTMLSMLAAIDEP</sequence>
<gene>
    <name evidence="1" type="ORF">T4A_13960</name>
</gene>
<organism evidence="1 2">
    <name type="scientific">Trichinella pseudospiralis</name>
    <name type="common">Parasitic roundworm</name>
    <dbReference type="NCBI Taxonomy" id="6337"/>
    <lineage>
        <taxon>Eukaryota</taxon>
        <taxon>Metazoa</taxon>
        <taxon>Ecdysozoa</taxon>
        <taxon>Nematoda</taxon>
        <taxon>Enoplea</taxon>
        <taxon>Dorylaimia</taxon>
        <taxon>Trichinellida</taxon>
        <taxon>Trichinellidae</taxon>
        <taxon>Trichinella</taxon>
    </lineage>
</organism>
<evidence type="ECO:0000313" key="1">
    <source>
        <dbReference type="EMBL" id="KRY63314.1"/>
    </source>
</evidence>
<protein>
    <submittedName>
        <fullName evidence="1">Uncharacterized protein</fullName>
    </submittedName>
</protein>
<accession>A0A0V1DQ81</accession>
<reference evidence="1 2" key="1">
    <citation type="submission" date="2015-01" db="EMBL/GenBank/DDBJ databases">
        <title>Evolution of Trichinella species and genotypes.</title>
        <authorList>
            <person name="Korhonen P.K."/>
            <person name="Edoardo P."/>
            <person name="Giuseppe L.R."/>
            <person name="Gasser R.B."/>
        </authorList>
    </citation>
    <scope>NUCLEOTIDE SEQUENCE [LARGE SCALE GENOMIC DNA]</scope>
    <source>
        <strain evidence="1">ISS13</strain>
    </source>
</reference>
<evidence type="ECO:0000313" key="2">
    <source>
        <dbReference type="Proteomes" id="UP000054632"/>
    </source>
</evidence>